<evidence type="ECO:0000313" key="3">
    <source>
        <dbReference type="Proteomes" id="UP000013827"/>
    </source>
</evidence>
<dbReference type="InterPro" id="IPR003607">
    <property type="entry name" value="HD/PDEase_dom"/>
</dbReference>
<dbReference type="Proteomes" id="UP000013827">
    <property type="component" value="Unassembled WGS sequence"/>
</dbReference>
<evidence type="ECO:0000256" key="1">
    <source>
        <dbReference type="SAM" id="MobiDB-lite"/>
    </source>
</evidence>
<name>A0A0D3L1C8_EMIH1</name>
<dbReference type="GeneID" id="17287083"/>
<sequence length="195" mass="21433">MAASDPGTLNGYTSGRWQVVLRTGLASAGTSAKKKYWLLEGTFGEWLDEQPFEVEPAATARLLKHYTAENRGTRAAFANLVDDPMSSSQMSVTDNPTPRPHDTDKSIHDRVHGTVALPPLLVAVMDTPHFQRLDQIQQLGGCHFEHSIGVAHLAGTLLKHLRVQQPELQILEDDVFWGQLAGLVPDLGHGPFLHM</sequence>
<dbReference type="GO" id="GO:0008832">
    <property type="term" value="F:dGTPase activity"/>
    <property type="evidence" value="ECO:0007669"/>
    <property type="project" value="TreeGrafter"/>
</dbReference>
<dbReference type="KEGG" id="ehx:EMIHUDRAFT_194346"/>
<evidence type="ECO:0000313" key="2">
    <source>
        <dbReference type="EnsemblProtists" id="EOD41813"/>
    </source>
</evidence>
<reference evidence="2" key="2">
    <citation type="submission" date="2024-10" db="UniProtKB">
        <authorList>
            <consortium name="EnsemblProtists"/>
        </authorList>
    </citation>
    <scope>IDENTIFICATION</scope>
</reference>
<keyword evidence="3" id="KW-1185">Reference proteome</keyword>
<reference evidence="3" key="1">
    <citation type="journal article" date="2013" name="Nature">
        <title>Pan genome of the phytoplankton Emiliania underpins its global distribution.</title>
        <authorList>
            <person name="Read B.A."/>
            <person name="Kegel J."/>
            <person name="Klute M.J."/>
            <person name="Kuo A."/>
            <person name="Lefebvre S.C."/>
            <person name="Maumus F."/>
            <person name="Mayer C."/>
            <person name="Miller J."/>
            <person name="Monier A."/>
            <person name="Salamov A."/>
            <person name="Young J."/>
            <person name="Aguilar M."/>
            <person name="Claverie J.M."/>
            <person name="Frickenhaus S."/>
            <person name="Gonzalez K."/>
            <person name="Herman E.K."/>
            <person name="Lin Y.C."/>
            <person name="Napier J."/>
            <person name="Ogata H."/>
            <person name="Sarno A.F."/>
            <person name="Shmutz J."/>
            <person name="Schroeder D."/>
            <person name="de Vargas C."/>
            <person name="Verret F."/>
            <person name="von Dassow P."/>
            <person name="Valentin K."/>
            <person name="Van de Peer Y."/>
            <person name="Wheeler G."/>
            <person name="Dacks J.B."/>
            <person name="Delwiche C.F."/>
            <person name="Dyhrman S.T."/>
            <person name="Glockner G."/>
            <person name="John U."/>
            <person name="Richards T."/>
            <person name="Worden A.Z."/>
            <person name="Zhang X."/>
            <person name="Grigoriev I.V."/>
            <person name="Allen A.E."/>
            <person name="Bidle K."/>
            <person name="Borodovsky M."/>
            <person name="Bowler C."/>
            <person name="Brownlee C."/>
            <person name="Cock J.M."/>
            <person name="Elias M."/>
            <person name="Gladyshev V.N."/>
            <person name="Groth M."/>
            <person name="Guda C."/>
            <person name="Hadaegh A."/>
            <person name="Iglesias-Rodriguez M.D."/>
            <person name="Jenkins J."/>
            <person name="Jones B.M."/>
            <person name="Lawson T."/>
            <person name="Leese F."/>
            <person name="Lindquist E."/>
            <person name="Lobanov A."/>
            <person name="Lomsadze A."/>
            <person name="Malik S.B."/>
            <person name="Marsh M.E."/>
            <person name="Mackinder L."/>
            <person name="Mock T."/>
            <person name="Mueller-Roeber B."/>
            <person name="Pagarete A."/>
            <person name="Parker M."/>
            <person name="Probert I."/>
            <person name="Quesneville H."/>
            <person name="Raines C."/>
            <person name="Rensing S.A."/>
            <person name="Riano-Pachon D.M."/>
            <person name="Richier S."/>
            <person name="Rokitta S."/>
            <person name="Shiraiwa Y."/>
            <person name="Soanes D.M."/>
            <person name="van der Giezen M."/>
            <person name="Wahlund T.M."/>
            <person name="Williams B."/>
            <person name="Wilson W."/>
            <person name="Wolfe G."/>
            <person name="Wurch L.L."/>
        </authorList>
    </citation>
    <scope>NUCLEOTIDE SEQUENCE</scope>
</reference>
<dbReference type="GO" id="GO:0006203">
    <property type="term" value="P:dGTP catabolic process"/>
    <property type="evidence" value="ECO:0007669"/>
    <property type="project" value="TreeGrafter"/>
</dbReference>
<dbReference type="EnsemblProtists" id="EOD41813">
    <property type="protein sequence ID" value="EOD41813"/>
    <property type="gene ID" value="EMIHUDRAFT_194346"/>
</dbReference>
<dbReference type="GO" id="GO:0005634">
    <property type="term" value="C:nucleus"/>
    <property type="evidence" value="ECO:0007669"/>
    <property type="project" value="TreeGrafter"/>
</dbReference>
<proteinExistence type="predicted"/>
<organism evidence="2 3">
    <name type="scientific">Emiliania huxleyi (strain CCMP1516)</name>
    <dbReference type="NCBI Taxonomy" id="280463"/>
    <lineage>
        <taxon>Eukaryota</taxon>
        <taxon>Haptista</taxon>
        <taxon>Haptophyta</taxon>
        <taxon>Prymnesiophyceae</taxon>
        <taxon>Isochrysidales</taxon>
        <taxon>Noelaerhabdaceae</taxon>
        <taxon>Emiliania</taxon>
    </lineage>
</organism>
<dbReference type="PANTHER" id="PTHR11373:SF4">
    <property type="entry name" value="DEOXYNUCLEOSIDE TRIPHOSPHATE TRIPHOSPHOHYDROLASE SAMHD1"/>
    <property type="match status" value="1"/>
</dbReference>
<dbReference type="InterPro" id="IPR050135">
    <property type="entry name" value="dGTPase-like"/>
</dbReference>
<dbReference type="PANTHER" id="PTHR11373">
    <property type="entry name" value="DEOXYNUCLEOSIDE TRIPHOSPHATE TRIPHOSPHOHYDROLASE"/>
    <property type="match status" value="1"/>
</dbReference>
<dbReference type="RefSeq" id="XP_005794242.1">
    <property type="nucleotide sequence ID" value="XM_005794185.1"/>
</dbReference>
<protein>
    <submittedName>
        <fullName evidence="2">Uncharacterized protein</fullName>
    </submittedName>
</protein>
<dbReference type="HOGENOM" id="CLU_1398670_0_0_1"/>
<dbReference type="eggNOG" id="KOG2681">
    <property type="taxonomic scope" value="Eukaryota"/>
</dbReference>
<dbReference type="SUPFAM" id="SSF109604">
    <property type="entry name" value="HD-domain/PDEase-like"/>
    <property type="match status" value="1"/>
</dbReference>
<dbReference type="CDD" id="cd00077">
    <property type="entry name" value="HDc"/>
    <property type="match status" value="1"/>
</dbReference>
<dbReference type="AlphaFoldDB" id="A0A0D3L1C8"/>
<dbReference type="PaxDb" id="2903-EOD41813"/>
<accession>A0A0D3L1C8</accession>
<dbReference type="Gene3D" id="1.10.3210.10">
    <property type="entry name" value="Hypothetical protein af1432"/>
    <property type="match status" value="1"/>
</dbReference>
<feature type="region of interest" description="Disordered" evidence="1">
    <location>
        <begin position="85"/>
        <end position="106"/>
    </location>
</feature>
<feature type="compositionally biased region" description="Polar residues" evidence="1">
    <location>
        <begin position="85"/>
        <end position="96"/>
    </location>
</feature>